<name>A0A6J2T443_DROLE</name>
<feature type="transmembrane region" description="Helical" evidence="1">
    <location>
        <begin position="197"/>
        <end position="220"/>
    </location>
</feature>
<protein>
    <submittedName>
        <fullName evidence="4">Uncharacterized protein LOC115621971</fullName>
    </submittedName>
</protein>
<feature type="signal peptide" evidence="2">
    <location>
        <begin position="1"/>
        <end position="21"/>
    </location>
</feature>
<keyword evidence="1" id="KW-0472">Membrane</keyword>
<accession>A0A6J2T443</accession>
<proteinExistence type="predicted"/>
<dbReference type="CTD" id="40757"/>
<evidence type="ECO:0000313" key="3">
    <source>
        <dbReference type="Proteomes" id="UP000504634"/>
    </source>
</evidence>
<evidence type="ECO:0000313" key="4">
    <source>
        <dbReference type="RefSeq" id="XP_030371681.1"/>
    </source>
</evidence>
<keyword evidence="1" id="KW-0812">Transmembrane</keyword>
<dbReference type="PANTHER" id="PTHR21879:SF3">
    <property type="entry name" value="FI03378P"/>
    <property type="match status" value="1"/>
</dbReference>
<dbReference type="PANTHER" id="PTHR21879">
    <property type="entry name" value="FI03362P-RELATED-RELATED"/>
    <property type="match status" value="1"/>
</dbReference>
<dbReference type="AlphaFoldDB" id="A0A6J2T443"/>
<keyword evidence="1" id="KW-1133">Transmembrane helix</keyword>
<dbReference type="GeneID" id="115621971"/>
<keyword evidence="3" id="KW-1185">Reference proteome</keyword>
<organism evidence="3 4">
    <name type="scientific">Drosophila lebanonensis</name>
    <name type="common">Fruit fly</name>
    <name type="synonym">Scaptodrosophila lebanonensis</name>
    <dbReference type="NCBI Taxonomy" id="7225"/>
    <lineage>
        <taxon>Eukaryota</taxon>
        <taxon>Metazoa</taxon>
        <taxon>Ecdysozoa</taxon>
        <taxon>Arthropoda</taxon>
        <taxon>Hexapoda</taxon>
        <taxon>Insecta</taxon>
        <taxon>Pterygota</taxon>
        <taxon>Neoptera</taxon>
        <taxon>Endopterygota</taxon>
        <taxon>Diptera</taxon>
        <taxon>Brachycera</taxon>
        <taxon>Muscomorpha</taxon>
        <taxon>Ephydroidea</taxon>
        <taxon>Drosophilidae</taxon>
        <taxon>Scaptodrosophila</taxon>
    </lineage>
</organism>
<reference evidence="4" key="1">
    <citation type="submission" date="2025-08" db="UniProtKB">
        <authorList>
            <consortium name="RefSeq"/>
        </authorList>
    </citation>
    <scope>IDENTIFICATION</scope>
    <source>
        <strain evidence="4">11010-0011.00</strain>
        <tissue evidence="4">Whole body</tissue>
    </source>
</reference>
<gene>
    <name evidence="4" type="primary">LOC115621971</name>
</gene>
<dbReference type="InterPro" id="IPR012464">
    <property type="entry name" value="DUF1676"/>
</dbReference>
<dbReference type="Pfam" id="PF07898">
    <property type="entry name" value="DUF1676"/>
    <property type="match status" value="1"/>
</dbReference>
<dbReference type="RefSeq" id="XP_030371681.1">
    <property type="nucleotide sequence ID" value="XM_030515821.1"/>
</dbReference>
<evidence type="ECO:0000256" key="1">
    <source>
        <dbReference type="SAM" id="Phobius"/>
    </source>
</evidence>
<dbReference type="GO" id="GO:0016020">
    <property type="term" value="C:membrane"/>
    <property type="evidence" value="ECO:0007669"/>
    <property type="project" value="TreeGrafter"/>
</dbReference>
<dbReference type="Proteomes" id="UP000504634">
    <property type="component" value="Unplaced"/>
</dbReference>
<feature type="chain" id="PRO_5027084375" evidence="2">
    <location>
        <begin position="22"/>
        <end position="290"/>
    </location>
</feature>
<evidence type="ECO:0000256" key="2">
    <source>
        <dbReference type="SAM" id="SignalP"/>
    </source>
</evidence>
<dbReference type="OrthoDB" id="6630571at2759"/>
<keyword evidence="2" id="KW-0732">Signal</keyword>
<sequence>MLTFTAYSLLALIFVLATSQGTPAIAANENSISADYRNRMEEQILAKLNLKCSQRDNHSCMMLKLIVFMNRLFKKSSIELNENVKVLQNRDVSEIPDDPEDDLLLARAIDSDEETYGLLLANKLWKFVRSRTLRYKFSDNADFVLGSEPQGNLNIGVSVRPIEALQEGRGKMKNMGPMLMMMAAKTGVVGAILLKGLFLLAGKALIVSKIALLLAVIISLKKLLSHKKTIVEVPAHHDSYSSGWARALDGFVEGLAEVPAQLLAQDAQEMAYGGQQPKAAAGSGAMPGNK</sequence>